<reference evidence="2 3" key="1">
    <citation type="submission" date="2018-03" db="EMBL/GenBank/DDBJ databases">
        <title>Bioinformatic expansion and discovery of thiopeptide antibiotics.</title>
        <authorList>
            <person name="Schwalen C.J."/>
            <person name="Hudson G.A."/>
            <person name="Mitchell D.A."/>
        </authorList>
    </citation>
    <scope>NUCLEOTIDE SEQUENCE [LARGE SCALE GENOMIC DNA]</scope>
    <source>
        <strain evidence="2 3">ATCC 21389</strain>
    </source>
</reference>
<dbReference type="EMBL" id="PYBW01000025">
    <property type="protein sequence ID" value="PYC84356.1"/>
    <property type="molecule type" value="Genomic_DNA"/>
</dbReference>
<evidence type="ECO:0000313" key="3">
    <source>
        <dbReference type="Proteomes" id="UP000248039"/>
    </source>
</evidence>
<organism evidence="2 3">
    <name type="scientific">Streptomyces tateyamensis</name>
    <dbReference type="NCBI Taxonomy" id="565073"/>
    <lineage>
        <taxon>Bacteria</taxon>
        <taxon>Bacillati</taxon>
        <taxon>Actinomycetota</taxon>
        <taxon>Actinomycetes</taxon>
        <taxon>Kitasatosporales</taxon>
        <taxon>Streptomycetaceae</taxon>
        <taxon>Streptomyces</taxon>
    </lineage>
</organism>
<dbReference type="PANTHER" id="PTHR33993:SF10">
    <property type="entry name" value="CONSERVED PROTEIN"/>
    <property type="match status" value="1"/>
</dbReference>
<evidence type="ECO:0000313" key="2">
    <source>
        <dbReference type="EMBL" id="PYC84356.1"/>
    </source>
</evidence>
<dbReference type="Proteomes" id="UP000248039">
    <property type="component" value="Unassembled WGS sequence"/>
</dbReference>
<dbReference type="PANTHER" id="PTHR33993">
    <property type="entry name" value="GLYOXALASE-RELATED"/>
    <property type="match status" value="1"/>
</dbReference>
<sequence length="255" mass="27295">MPVRDSYPDGAPCWVDLTTADPLGAQDFYGPILGWEFQELGADYNGYTMCLSEGRPAAALMPPPAGGEKLPAAWNVYLAAADLDAVYDRVTRAGGTAVFGPHRVPGAGRLAFAYDPAGAAFGLWQPAGHAGAAVYGEPGAMCWHELTTPEAEPADAFFAELFPYQQKQIGDGRSFDYTAWSLPGPQDLPVCGRYRTQVVRPYWASYFAVVDADHAAEQVQGLGGRVLREPFDSPYGRVVPCADPAGALVTFCQLP</sequence>
<keyword evidence="3" id="KW-1185">Reference proteome</keyword>
<evidence type="ECO:0000259" key="1">
    <source>
        <dbReference type="PROSITE" id="PS51819"/>
    </source>
</evidence>
<dbReference type="CDD" id="cd07247">
    <property type="entry name" value="SgaA_N_like"/>
    <property type="match status" value="1"/>
</dbReference>
<dbReference type="InterPro" id="IPR004360">
    <property type="entry name" value="Glyas_Fos-R_dOase_dom"/>
</dbReference>
<dbReference type="InterPro" id="IPR029068">
    <property type="entry name" value="Glyas_Bleomycin-R_OHBP_Dase"/>
</dbReference>
<dbReference type="SUPFAM" id="SSF54593">
    <property type="entry name" value="Glyoxalase/Bleomycin resistance protein/Dihydroxybiphenyl dioxygenase"/>
    <property type="match status" value="2"/>
</dbReference>
<comment type="caution">
    <text evidence="2">The sequence shown here is derived from an EMBL/GenBank/DDBJ whole genome shotgun (WGS) entry which is preliminary data.</text>
</comment>
<dbReference type="Gene3D" id="3.10.180.10">
    <property type="entry name" value="2,3-Dihydroxybiphenyl 1,2-Dioxygenase, domain 1"/>
    <property type="match status" value="2"/>
</dbReference>
<proteinExistence type="predicted"/>
<dbReference type="RefSeq" id="WP_110667095.1">
    <property type="nucleotide sequence ID" value="NZ_PYBW01000025.1"/>
</dbReference>
<protein>
    <submittedName>
        <fullName evidence="2">VOC family protein</fullName>
    </submittedName>
</protein>
<dbReference type="InterPro" id="IPR037523">
    <property type="entry name" value="VOC_core"/>
</dbReference>
<dbReference type="Pfam" id="PF00903">
    <property type="entry name" value="Glyoxalase"/>
    <property type="match status" value="1"/>
</dbReference>
<dbReference type="InterPro" id="IPR052164">
    <property type="entry name" value="Anthracycline_SecMetBiosynth"/>
</dbReference>
<dbReference type="OrthoDB" id="9793039at2"/>
<gene>
    <name evidence="2" type="ORF">C7C46_07645</name>
</gene>
<dbReference type="PROSITE" id="PS51819">
    <property type="entry name" value="VOC"/>
    <property type="match status" value="1"/>
</dbReference>
<accession>A0A2V4PK69</accession>
<name>A0A2V4PK69_9ACTN</name>
<feature type="domain" description="VOC" evidence="1">
    <location>
        <begin position="11"/>
        <end position="126"/>
    </location>
</feature>
<dbReference type="AlphaFoldDB" id="A0A2V4PK69"/>